<gene>
    <name evidence="1" type="ORF">H8709_00525</name>
</gene>
<proteinExistence type="predicted"/>
<comment type="caution">
    <text evidence="1">The sequence shown here is derived from an EMBL/GenBank/DDBJ whole genome shotgun (WGS) entry which is preliminary data.</text>
</comment>
<dbReference type="EMBL" id="JACRTC010000001">
    <property type="protein sequence ID" value="MBC8569314.1"/>
    <property type="molecule type" value="Genomic_DNA"/>
</dbReference>
<sequence>MTLFEFIEEIVNRLRDSEKNHYGFLWKNGGLQLSDPGAIVEFVPGGPCSPDFRLEDGSLVLTACGTYRACFLLYPPATAEAQTVAALYLDDAPLAGSRVKIEKEPGGTAPCICGQCIFPVHSPAKLSLRLDAPVHWQADPNELIATLEVIRITSLPDADTQN</sequence>
<dbReference type="AlphaFoldDB" id="A0A926EBI0"/>
<dbReference type="Proteomes" id="UP000660861">
    <property type="component" value="Unassembled WGS sequence"/>
</dbReference>
<evidence type="ECO:0000313" key="2">
    <source>
        <dbReference type="Proteomes" id="UP000660861"/>
    </source>
</evidence>
<organism evidence="1 2">
    <name type="scientific">Zongyangia hominis</name>
    <dbReference type="NCBI Taxonomy" id="2763677"/>
    <lineage>
        <taxon>Bacteria</taxon>
        <taxon>Bacillati</taxon>
        <taxon>Bacillota</taxon>
        <taxon>Clostridia</taxon>
        <taxon>Eubacteriales</taxon>
        <taxon>Oscillospiraceae</taxon>
        <taxon>Zongyangia</taxon>
    </lineage>
</organism>
<dbReference type="RefSeq" id="WP_262396421.1">
    <property type="nucleotide sequence ID" value="NZ_JACRTC010000001.1"/>
</dbReference>
<accession>A0A926EBI0</accession>
<keyword evidence="2" id="KW-1185">Reference proteome</keyword>
<evidence type="ECO:0000313" key="1">
    <source>
        <dbReference type="EMBL" id="MBC8569314.1"/>
    </source>
</evidence>
<name>A0A926EBI0_9FIRM</name>
<protein>
    <submittedName>
        <fullName evidence="1">Uncharacterized protein</fullName>
    </submittedName>
</protein>
<reference evidence="1" key="1">
    <citation type="submission" date="2020-08" db="EMBL/GenBank/DDBJ databases">
        <title>Genome public.</title>
        <authorList>
            <person name="Liu C."/>
            <person name="Sun Q."/>
        </authorList>
    </citation>
    <scope>NUCLEOTIDE SEQUENCE</scope>
    <source>
        <strain evidence="1">NSJ-54</strain>
    </source>
</reference>